<dbReference type="Proteomes" id="UP000530234">
    <property type="component" value="Unassembled WGS sequence"/>
</dbReference>
<comment type="caution">
    <text evidence="1">The sequence shown here is derived from an EMBL/GenBank/DDBJ whole genome shotgun (WGS) entry which is preliminary data.</text>
</comment>
<gene>
    <name evidence="1" type="ORF">FOE67_14045</name>
</gene>
<dbReference type="EMBL" id="VKHS01000313">
    <property type="protein sequence ID" value="MBB0230606.1"/>
    <property type="molecule type" value="Genomic_DNA"/>
</dbReference>
<protein>
    <submittedName>
        <fullName evidence="1">Uncharacterized protein</fullName>
    </submittedName>
</protein>
<dbReference type="AlphaFoldDB" id="A0A7W3T4P0"/>
<reference evidence="2" key="1">
    <citation type="submission" date="2019-10" db="EMBL/GenBank/DDBJ databases">
        <title>Streptomyces sp. nov., a novel actinobacterium isolated from alkaline environment.</title>
        <authorList>
            <person name="Golinska P."/>
        </authorList>
    </citation>
    <scope>NUCLEOTIDE SEQUENCE [LARGE SCALE GENOMIC DNA]</scope>
    <source>
        <strain evidence="2">DSM 42108</strain>
    </source>
</reference>
<evidence type="ECO:0000313" key="2">
    <source>
        <dbReference type="Proteomes" id="UP000530234"/>
    </source>
</evidence>
<keyword evidence="2" id="KW-1185">Reference proteome</keyword>
<evidence type="ECO:0000313" key="1">
    <source>
        <dbReference type="EMBL" id="MBB0230606.1"/>
    </source>
</evidence>
<proteinExistence type="predicted"/>
<accession>A0A7W3T4P0</accession>
<sequence>MSDAPHPPVSVCRLLPNIPDGTRGLAFDDSIKQLMRWQMTGSAEDHPTAVRAEWRDREGERKADFPTGRPTGPVLSRRLTKALGEETLVRAGTLMPLCINGVEQNEHRLYVVSQVVDCLNVELSSEPDSLTGRIKKSVFRPEAVPADLPAFRIPQYPMAVHWNGWAADILARELGEELEVRLIWSEDPGLTPHPDPWGF</sequence>
<organism evidence="1 2">
    <name type="scientific">Streptomyces calidiresistens</name>
    <dbReference type="NCBI Taxonomy" id="1485586"/>
    <lineage>
        <taxon>Bacteria</taxon>
        <taxon>Bacillati</taxon>
        <taxon>Actinomycetota</taxon>
        <taxon>Actinomycetes</taxon>
        <taxon>Kitasatosporales</taxon>
        <taxon>Streptomycetaceae</taxon>
        <taxon>Streptomyces</taxon>
    </lineage>
</organism>
<name>A0A7W3T4P0_9ACTN</name>